<dbReference type="Pfam" id="PF08788">
    <property type="entry name" value="NHR2"/>
    <property type="match status" value="1"/>
</dbReference>
<dbReference type="SMART" id="SM00549">
    <property type="entry name" value="TAFH"/>
    <property type="match status" value="1"/>
</dbReference>
<reference evidence="14 15" key="1">
    <citation type="submission" date="2024-03" db="EMBL/GenBank/DDBJ databases">
        <title>Adaptation during the transition from Ophiocordyceps entomopathogen to insect associate is accompanied by gene loss and intensified selection.</title>
        <authorList>
            <person name="Ward C.M."/>
            <person name="Onetto C.A."/>
            <person name="Borneman A.R."/>
        </authorList>
    </citation>
    <scope>NUCLEOTIDE SEQUENCE [LARGE SCALE GENOMIC DNA]</scope>
    <source>
        <strain evidence="14">AWRI1</strain>
        <tissue evidence="14">Single Adult Female</tissue>
    </source>
</reference>
<keyword evidence="2" id="KW-0678">Repressor</keyword>
<keyword evidence="5" id="KW-0862">Zinc</keyword>
<dbReference type="SUPFAM" id="SSF158553">
    <property type="entry name" value="TAFH domain-like"/>
    <property type="match status" value="1"/>
</dbReference>
<evidence type="ECO:0000256" key="10">
    <source>
        <dbReference type="SAM" id="Coils"/>
    </source>
</evidence>
<evidence type="ECO:0000256" key="3">
    <source>
        <dbReference type="ARBA" id="ARBA00022723"/>
    </source>
</evidence>
<evidence type="ECO:0000256" key="9">
    <source>
        <dbReference type="PROSITE-ProRule" id="PRU00134"/>
    </source>
</evidence>
<feature type="coiled-coil region" evidence="10">
    <location>
        <begin position="437"/>
        <end position="468"/>
    </location>
</feature>
<dbReference type="Pfam" id="PF07531">
    <property type="entry name" value="TAFH"/>
    <property type="match status" value="1"/>
</dbReference>
<dbReference type="Gene3D" id="1.20.120.1110">
    <property type="entry name" value="TAFH/NHR1 domain"/>
    <property type="match status" value="1"/>
</dbReference>
<comment type="caution">
    <text evidence="14">The sequence shown here is derived from an EMBL/GenBank/DDBJ whole genome shotgun (WGS) entry which is preliminary data.</text>
</comment>
<dbReference type="AlphaFoldDB" id="A0AAN9TRL6"/>
<dbReference type="GO" id="GO:0003714">
    <property type="term" value="F:transcription corepressor activity"/>
    <property type="evidence" value="ECO:0007669"/>
    <property type="project" value="InterPro"/>
</dbReference>
<evidence type="ECO:0000313" key="14">
    <source>
        <dbReference type="EMBL" id="KAK7601636.1"/>
    </source>
</evidence>
<dbReference type="InterPro" id="IPR013289">
    <property type="entry name" value="CBFA2T1/2/3"/>
</dbReference>
<dbReference type="Proteomes" id="UP001367676">
    <property type="component" value="Unassembled WGS sequence"/>
</dbReference>
<protein>
    <submittedName>
        <fullName evidence="14">Uncharacterized protein</fullName>
    </submittedName>
</protein>
<dbReference type="GO" id="GO:0005634">
    <property type="term" value="C:nucleus"/>
    <property type="evidence" value="ECO:0007669"/>
    <property type="project" value="UniProtKB-SubCell"/>
</dbReference>
<dbReference type="PANTHER" id="PTHR10379">
    <property type="entry name" value="MTG8 ETO EIGHT TWENTY ONE PROTEIN"/>
    <property type="match status" value="1"/>
</dbReference>
<comment type="subcellular location">
    <subcellularLocation>
        <location evidence="1">Nucleus</location>
    </subcellularLocation>
</comment>
<dbReference type="Pfam" id="PF01753">
    <property type="entry name" value="zf-MYND"/>
    <property type="match status" value="1"/>
</dbReference>
<dbReference type="EMBL" id="JBBCAQ010000010">
    <property type="protein sequence ID" value="KAK7601636.1"/>
    <property type="molecule type" value="Genomic_DNA"/>
</dbReference>
<dbReference type="SUPFAM" id="SSF144232">
    <property type="entry name" value="HIT/MYND zinc finger-like"/>
    <property type="match status" value="1"/>
</dbReference>
<gene>
    <name evidence="14" type="ORF">V9T40_009077</name>
</gene>
<evidence type="ECO:0000256" key="4">
    <source>
        <dbReference type="ARBA" id="ARBA00022771"/>
    </source>
</evidence>
<dbReference type="PRINTS" id="PR01875">
    <property type="entry name" value="ETOFAMILY"/>
</dbReference>
<name>A0AAN9TRL6_9HEMI</name>
<dbReference type="PROSITE" id="PS50865">
    <property type="entry name" value="ZF_MYND_2"/>
    <property type="match status" value="1"/>
</dbReference>
<dbReference type="Gene3D" id="6.10.250.230">
    <property type="match status" value="1"/>
</dbReference>
<keyword evidence="15" id="KW-1185">Reference proteome</keyword>
<feature type="region of interest" description="Disordered" evidence="11">
    <location>
        <begin position="636"/>
        <end position="673"/>
    </location>
</feature>
<keyword evidence="10" id="KW-0175">Coiled coil</keyword>
<dbReference type="InterPro" id="IPR003894">
    <property type="entry name" value="TAFH_NHR1"/>
</dbReference>
<evidence type="ECO:0000259" key="12">
    <source>
        <dbReference type="PROSITE" id="PS50865"/>
    </source>
</evidence>
<feature type="domain" description="TAFH" evidence="13">
    <location>
        <begin position="129"/>
        <end position="224"/>
    </location>
</feature>
<evidence type="ECO:0000256" key="8">
    <source>
        <dbReference type="ARBA" id="ARBA00023242"/>
    </source>
</evidence>
<evidence type="ECO:0000256" key="11">
    <source>
        <dbReference type="SAM" id="MobiDB-lite"/>
    </source>
</evidence>
<evidence type="ECO:0000256" key="7">
    <source>
        <dbReference type="ARBA" id="ARBA00023163"/>
    </source>
</evidence>
<dbReference type="PROSITE" id="PS01360">
    <property type="entry name" value="ZF_MYND_1"/>
    <property type="match status" value="1"/>
</dbReference>
<proteinExistence type="predicted"/>
<keyword evidence="3" id="KW-0479">Metal-binding</keyword>
<evidence type="ECO:0000256" key="1">
    <source>
        <dbReference type="ARBA" id="ARBA00004123"/>
    </source>
</evidence>
<accession>A0AAN9TRL6</accession>
<evidence type="ECO:0000256" key="6">
    <source>
        <dbReference type="ARBA" id="ARBA00023015"/>
    </source>
</evidence>
<dbReference type="PROSITE" id="PS51119">
    <property type="entry name" value="TAFH"/>
    <property type="match status" value="1"/>
</dbReference>
<dbReference type="GO" id="GO:0006351">
    <property type="term" value="P:DNA-templated transcription"/>
    <property type="evidence" value="ECO:0007669"/>
    <property type="project" value="InterPro"/>
</dbReference>
<evidence type="ECO:0000259" key="13">
    <source>
        <dbReference type="PROSITE" id="PS51119"/>
    </source>
</evidence>
<dbReference type="InterPro" id="IPR014896">
    <property type="entry name" value="NHR2"/>
</dbReference>
<evidence type="ECO:0000256" key="5">
    <source>
        <dbReference type="ARBA" id="ARBA00022833"/>
    </source>
</evidence>
<organism evidence="14 15">
    <name type="scientific">Parthenolecanium corni</name>
    <dbReference type="NCBI Taxonomy" id="536013"/>
    <lineage>
        <taxon>Eukaryota</taxon>
        <taxon>Metazoa</taxon>
        <taxon>Ecdysozoa</taxon>
        <taxon>Arthropoda</taxon>
        <taxon>Hexapoda</taxon>
        <taxon>Insecta</taxon>
        <taxon>Pterygota</taxon>
        <taxon>Neoptera</taxon>
        <taxon>Paraneoptera</taxon>
        <taxon>Hemiptera</taxon>
        <taxon>Sternorrhyncha</taxon>
        <taxon>Coccoidea</taxon>
        <taxon>Coccidae</taxon>
        <taxon>Parthenolecanium</taxon>
    </lineage>
</organism>
<evidence type="ECO:0000256" key="2">
    <source>
        <dbReference type="ARBA" id="ARBA00022491"/>
    </source>
</evidence>
<evidence type="ECO:0000313" key="15">
    <source>
        <dbReference type="Proteomes" id="UP001367676"/>
    </source>
</evidence>
<dbReference type="GO" id="GO:0008270">
    <property type="term" value="F:zinc ion binding"/>
    <property type="evidence" value="ECO:0007669"/>
    <property type="project" value="UniProtKB-KW"/>
</dbReference>
<dbReference type="PANTHER" id="PTHR10379:SF14">
    <property type="entry name" value="NERVY, ISOFORM D"/>
    <property type="match status" value="1"/>
</dbReference>
<keyword evidence="7" id="KW-0804">Transcription</keyword>
<keyword evidence="4 9" id="KW-0863">Zinc-finger</keyword>
<sequence>MEQKSQQQTTVTIKEEITDNTCSVKENNNIQRSVKMTLKGTKESVDGVECQMKLERNSPPGTHFQNTVSSKNTNNLSSSLMGSAILKTALTNFTTGNGNSADALISPPGAVPSSANTMNTEFEQSALPLKSLVKVKRLLSTLLQFANTLNVDAAESVKTLIFNLACNVISIEEFHSSLQEATNFPLRPFVLPFLRNYIPLLQKEISTQAKLAKQNIHQYVRQHETCVLEPFSPTAELSEVFNQTETVSSSNQSENSTNILSRKRHYECVENNVIRHKADSPTDLQIQTPPPNKKAASLFPPVNGSAFATSSQQSSVYNSEYFQALPPPFLSTSHNWLPVTSLPSSKDNNFTSEERKNGSDNEWNNIYVMLNCILSMVEKTKRALSILQERNAADGEGTVDGLNLNGFSNEQNSLNFLNRRTAEDVKRTANELMAHTVRLTEERVAFVRRKAEEAVNEVKRQAIAELQKAIAATDYKISDFASSHFQNKGAATEIKKPLISNPEHEFTGHNGFHIGDKVENSAFSPLQKNNCWNCGRKAQETCSGCNLARYCGSFCQHKDWESHHQICNVYANSTLVNSEKSVTRPTYADSLLRTSNFGDLLSKGVSSDLTNSLGLRSQSNSSEMNKLLPFSLNMTATSTEKMTPRTTNSRPLTPIATTTSTVNSSLNGSKVKK</sequence>
<keyword evidence="6" id="KW-0805">Transcription regulation</keyword>
<dbReference type="Gene3D" id="6.10.140.2220">
    <property type="match status" value="1"/>
</dbReference>
<dbReference type="InterPro" id="IPR037249">
    <property type="entry name" value="TAFH/NHR1_dom_sf"/>
</dbReference>
<dbReference type="InterPro" id="IPR002893">
    <property type="entry name" value="Znf_MYND"/>
</dbReference>
<feature type="domain" description="MYND-type" evidence="12">
    <location>
        <begin position="531"/>
        <end position="567"/>
    </location>
</feature>
<keyword evidence="8" id="KW-0539">Nucleus</keyword>